<evidence type="ECO:0000256" key="1">
    <source>
        <dbReference type="SAM" id="Phobius"/>
    </source>
</evidence>
<keyword evidence="1" id="KW-1133">Transmembrane helix</keyword>
<reference evidence="2 3" key="1">
    <citation type="submission" date="2016-11" db="EMBL/GenBank/DDBJ databases">
        <title>Whole genomes of Flavobacteriaceae.</title>
        <authorList>
            <person name="Stine C."/>
            <person name="Li C."/>
            <person name="Tadesse D."/>
        </authorList>
    </citation>
    <scope>NUCLEOTIDE SEQUENCE [LARGE SCALE GENOMIC DNA]</scope>
    <source>
        <strain evidence="2 3">DSM 24704</strain>
    </source>
</reference>
<dbReference type="EMBL" id="MUGS01000002">
    <property type="protein sequence ID" value="OXG09350.1"/>
    <property type="molecule type" value="Genomic_DNA"/>
</dbReference>
<feature type="transmembrane region" description="Helical" evidence="1">
    <location>
        <begin position="48"/>
        <end position="65"/>
    </location>
</feature>
<keyword evidence="1" id="KW-0472">Membrane</keyword>
<accession>A0A227PHH3</accession>
<sequence length="67" mass="7715">MGKIKKLKKKSQTPIKEFGIFLSIPSNPASKFRDQNEVGILSIEIQNLYFFTIFIVFTLPSAFTFKK</sequence>
<evidence type="ECO:0000313" key="2">
    <source>
        <dbReference type="EMBL" id="OXG09350.1"/>
    </source>
</evidence>
<keyword evidence="1" id="KW-0812">Transmembrane</keyword>
<name>A0A227PHH3_9FLAO</name>
<dbReference type="AlphaFoldDB" id="A0A227PHH3"/>
<keyword evidence="3" id="KW-1185">Reference proteome</keyword>
<proteinExistence type="predicted"/>
<gene>
    <name evidence="2" type="ORF">B0A64_00875</name>
</gene>
<evidence type="ECO:0000313" key="3">
    <source>
        <dbReference type="Proteomes" id="UP000214684"/>
    </source>
</evidence>
<protein>
    <submittedName>
        <fullName evidence="2">Uncharacterized protein</fullName>
    </submittedName>
</protein>
<organism evidence="2 3">
    <name type="scientific">Flavobacterium araucananum</name>
    <dbReference type="NCBI Taxonomy" id="946678"/>
    <lineage>
        <taxon>Bacteria</taxon>
        <taxon>Pseudomonadati</taxon>
        <taxon>Bacteroidota</taxon>
        <taxon>Flavobacteriia</taxon>
        <taxon>Flavobacteriales</taxon>
        <taxon>Flavobacteriaceae</taxon>
        <taxon>Flavobacterium</taxon>
    </lineage>
</organism>
<dbReference type="Proteomes" id="UP000214684">
    <property type="component" value="Unassembled WGS sequence"/>
</dbReference>
<comment type="caution">
    <text evidence="2">The sequence shown here is derived from an EMBL/GenBank/DDBJ whole genome shotgun (WGS) entry which is preliminary data.</text>
</comment>